<evidence type="ECO:0000256" key="1">
    <source>
        <dbReference type="ARBA" id="ARBA00023125"/>
    </source>
</evidence>
<dbReference type="EMBL" id="CP009225">
    <property type="protein sequence ID" value="AKC63139.1"/>
    <property type="molecule type" value="Genomic_DNA"/>
</dbReference>
<dbReference type="InterPro" id="IPR010982">
    <property type="entry name" value="Lambda_DNA-bd_dom_sf"/>
</dbReference>
<evidence type="ECO:0000313" key="4">
    <source>
        <dbReference type="Proteomes" id="UP000033052"/>
    </source>
</evidence>
<dbReference type="GO" id="GO:0003677">
    <property type="term" value="F:DNA binding"/>
    <property type="evidence" value="ECO:0007669"/>
    <property type="project" value="UniProtKB-KW"/>
</dbReference>
<dbReference type="KEGG" id="cld:CLSPO_c24190"/>
<keyword evidence="1 3" id="KW-0238">DNA-binding</keyword>
<dbReference type="Gene3D" id="1.10.260.40">
    <property type="entry name" value="lambda repressor-like DNA-binding domains"/>
    <property type="match status" value="1"/>
</dbReference>
<gene>
    <name evidence="3" type="ORF">CLSPO_c24190</name>
</gene>
<evidence type="ECO:0000259" key="2">
    <source>
        <dbReference type="PROSITE" id="PS50943"/>
    </source>
</evidence>
<sequence length="93" mass="10819">MFGDRLKELREEKEMTQEELGKLLNVSRQTISGYEAGAIEPSISNLIKLANIFNISLDYLLGRTKERYNLNLKDKKNKELLLDLIKVIENHKK</sequence>
<dbReference type="PROSITE" id="PS50943">
    <property type="entry name" value="HTH_CROC1"/>
    <property type="match status" value="1"/>
</dbReference>
<proteinExistence type="predicted"/>
<name>A0A7U4JPX5_CLOSG</name>
<dbReference type="PANTHER" id="PTHR46558">
    <property type="entry name" value="TRACRIPTIONAL REGULATORY PROTEIN-RELATED-RELATED"/>
    <property type="match status" value="1"/>
</dbReference>
<accession>A0A7U4JPX5</accession>
<protein>
    <submittedName>
        <fullName evidence="3">DNA-binding protein</fullName>
    </submittedName>
</protein>
<dbReference type="SUPFAM" id="SSF47413">
    <property type="entry name" value="lambda repressor-like DNA-binding domains"/>
    <property type="match status" value="1"/>
</dbReference>
<dbReference type="PANTHER" id="PTHR46558:SF11">
    <property type="entry name" value="HTH-TYPE TRANSCRIPTIONAL REGULATOR XRE"/>
    <property type="match status" value="1"/>
</dbReference>
<dbReference type="Pfam" id="PF01381">
    <property type="entry name" value="HTH_3"/>
    <property type="match status" value="1"/>
</dbReference>
<dbReference type="AlphaFoldDB" id="A0A7U4JPX5"/>
<dbReference type="GeneID" id="92939090"/>
<reference evidence="3 4" key="1">
    <citation type="journal article" date="2015" name="PLoS ONE">
        <title>A universal mariner transposon system for forward genetic studies in the genus clostridium.</title>
        <authorList>
            <person name="Zhang Y."/>
            <person name="Grosse-Honebrink A."/>
            <person name="Minton N.P."/>
        </authorList>
    </citation>
    <scope>NUCLEOTIDE SEQUENCE [LARGE SCALE GENOMIC DNA]</scope>
    <source>
        <strain evidence="3 4">NCIMB 10696</strain>
    </source>
</reference>
<dbReference type="SMART" id="SM00530">
    <property type="entry name" value="HTH_XRE"/>
    <property type="match status" value="1"/>
</dbReference>
<dbReference type="CDD" id="cd00093">
    <property type="entry name" value="HTH_XRE"/>
    <property type="match status" value="1"/>
</dbReference>
<evidence type="ECO:0000313" key="3">
    <source>
        <dbReference type="EMBL" id="AKC63139.1"/>
    </source>
</evidence>
<feature type="domain" description="HTH cro/C1-type" evidence="2">
    <location>
        <begin position="6"/>
        <end position="60"/>
    </location>
</feature>
<dbReference type="RefSeq" id="WP_033060222.1">
    <property type="nucleotide sequence ID" value="NZ_CP009225.1"/>
</dbReference>
<dbReference type="Proteomes" id="UP000033052">
    <property type="component" value="Chromosome"/>
</dbReference>
<dbReference type="InterPro" id="IPR001387">
    <property type="entry name" value="Cro/C1-type_HTH"/>
</dbReference>
<organism evidence="3 4">
    <name type="scientific">Clostridium sporogenes</name>
    <dbReference type="NCBI Taxonomy" id="1509"/>
    <lineage>
        <taxon>Bacteria</taxon>
        <taxon>Bacillati</taxon>
        <taxon>Bacillota</taxon>
        <taxon>Clostridia</taxon>
        <taxon>Eubacteriales</taxon>
        <taxon>Clostridiaceae</taxon>
        <taxon>Clostridium</taxon>
    </lineage>
</organism>